<dbReference type="InterPro" id="IPR013083">
    <property type="entry name" value="Znf_RING/FYVE/PHD"/>
</dbReference>
<organism evidence="8 9">
    <name type="scientific">Thlaspi arvense</name>
    <name type="common">Field penny-cress</name>
    <dbReference type="NCBI Taxonomy" id="13288"/>
    <lineage>
        <taxon>Eukaryota</taxon>
        <taxon>Viridiplantae</taxon>
        <taxon>Streptophyta</taxon>
        <taxon>Embryophyta</taxon>
        <taxon>Tracheophyta</taxon>
        <taxon>Spermatophyta</taxon>
        <taxon>Magnoliopsida</taxon>
        <taxon>eudicotyledons</taxon>
        <taxon>Gunneridae</taxon>
        <taxon>Pentapetalae</taxon>
        <taxon>rosids</taxon>
        <taxon>malvids</taxon>
        <taxon>Brassicales</taxon>
        <taxon>Brassicaceae</taxon>
        <taxon>Thlaspideae</taxon>
        <taxon>Thlaspi</taxon>
    </lineage>
</organism>
<dbReference type="PANTHER" id="PTHR33304:SF36">
    <property type="entry name" value="GB|AAF26970.1-RELATED"/>
    <property type="match status" value="1"/>
</dbReference>
<keyword evidence="5" id="KW-0804">Transcription</keyword>
<dbReference type="PANTHER" id="PTHR33304">
    <property type="match status" value="1"/>
</dbReference>
<feature type="compositionally biased region" description="Polar residues" evidence="6">
    <location>
        <begin position="188"/>
        <end position="204"/>
    </location>
</feature>
<feature type="region of interest" description="Disordered" evidence="6">
    <location>
        <begin position="93"/>
        <end position="125"/>
    </location>
</feature>
<feature type="compositionally biased region" description="Basic and acidic residues" evidence="6">
    <location>
        <begin position="104"/>
        <end position="123"/>
    </location>
</feature>
<dbReference type="InterPro" id="IPR001965">
    <property type="entry name" value="Znf_PHD"/>
</dbReference>
<feature type="compositionally biased region" description="Polar residues" evidence="6">
    <location>
        <begin position="223"/>
        <end position="238"/>
    </location>
</feature>
<proteinExistence type="predicted"/>
<accession>A0AAU9RJ71</accession>
<dbReference type="GO" id="GO:0034244">
    <property type="term" value="P:negative regulation of transcription elongation by RNA polymerase II"/>
    <property type="evidence" value="ECO:0007669"/>
    <property type="project" value="InterPro"/>
</dbReference>
<dbReference type="InterPro" id="IPR011011">
    <property type="entry name" value="Znf_FYVE_PHD"/>
</dbReference>
<evidence type="ECO:0000313" key="8">
    <source>
        <dbReference type="EMBL" id="CAH2044073.1"/>
    </source>
</evidence>
<dbReference type="SUPFAM" id="SSF57903">
    <property type="entry name" value="FYVE/PHD zinc finger"/>
    <property type="match status" value="1"/>
</dbReference>
<evidence type="ECO:0000259" key="7">
    <source>
        <dbReference type="SMART" id="SM00249"/>
    </source>
</evidence>
<dbReference type="GO" id="GO:0140566">
    <property type="term" value="F:histone reader activity"/>
    <property type="evidence" value="ECO:0007669"/>
    <property type="project" value="InterPro"/>
</dbReference>
<dbReference type="Proteomes" id="UP000836841">
    <property type="component" value="Chromosome 2"/>
</dbReference>
<evidence type="ECO:0000256" key="6">
    <source>
        <dbReference type="SAM" id="MobiDB-lite"/>
    </source>
</evidence>
<feature type="compositionally biased region" description="Basic residues" evidence="6">
    <location>
        <begin position="207"/>
        <end position="218"/>
    </location>
</feature>
<feature type="region of interest" description="Disordered" evidence="6">
    <location>
        <begin position="184"/>
        <end position="251"/>
    </location>
</feature>
<evidence type="ECO:0000256" key="1">
    <source>
        <dbReference type="ARBA" id="ARBA00022723"/>
    </source>
</evidence>
<reference evidence="8 9" key="1">
    <citation type="submission" date="2022-03" db="EMBL/GenBank/DDBJ databases">
        <authorList>
            <person name="Nunn A."/>
            <person name="Chopra R."/>
            <person name="Nunn A."/>
            <person name="Contreras Garrido A."/>
        </authorList>
    </citation>
    <scope>NUCLEOTIDE SEQUENCE [LARGE SCALE GENOMIC DNA]</scope>
</reference>
<dbReference type="GO" id="GO:0008270">
    <property type="term" value="F:zinc ion binding"/>
    <property type="evidence" value="ECO:0007669"/>
    <property type="project" value="UniProtKB-KW"/>
</dbReference>
<dbReference type="AlphaFoldDB" id="A0AAU9RJ71"/>
<keyword evidence="2" id="KW-0863">Zinc-finger</keyword>
<feature type="domain" description="Zinc finger PHD-type" evidence="7">
    <location>
        <begin position="28"/>
        <end position="74"/>
    </location>
</feature>
<keyword evidence="3" id="KW-0862">Zinc</keyword>
<dbReference type="InterPro" id="IPR049914">
    <property type="entry name" value="PHD1-3/5-6"/>
</dbReference>
<dbReference type="SMART" id="SM00249">
    <property type="entry name" value="PHD"/>
    <property type="match status" value="1"/>
</dbReference>
<dbReference type="Gene3D" id="3.30.40.10">
    <property type="entry name" value="Zinc/RING finger domain, C3HC4 (zinc finger)"/>
    <property type="match status" value="1"/>
</dbReference>
<keyword evidence="4" id="KW-0805">Transcription regulation</keyword>
<sequence length="251" mass="27690">MKGKNGNEDESGSSSLFAVKGAQESREPCEICGSVGIAGLIMICFKCRETREHTYCARVFLPSVPSIWLCEACRLSSRVLLISDVAEDLMDSETTVADSSSDPKNPDNSRAEDHETAKLRSNDMDQDAVDAEIDLPVILQASTSGSSYGISANVSTVIRPPSRPRTSPLGDDETYLSRTLLKAKETSSELNESSQNKELQQPSHQAFPKKRRTFRLMGKHLPQSRQTLVSSLNHQSLTEMPHRSANQERFS</sequence>
<feature type="compositionally biased region" description="Basic and acidic residues" evidence="6">
    <location>
        <begin position="240"/>
        <end position="251"/>
    </location>
</feature>
<evidence type="ECO:0000256" key="3">
    <source>
        <dbReference type="ARBA" id="ARBA00022833"/>
    </source>
</evidence>
<name>A0AAU9RJ71_THLAR</name>
<keyword evidence="9" id="KW-1185">Reference proteome</keyword>
<keyword evidence="1" id="KW-0479">Metal-binding</keyword>
<dbReference type="EMBL" id="OU466858">
    <property type="protein sequence ID" value="CAH2044073.1"/>
    <property type="molecule type" value="Genomic_DNA"/>
</dbReference>
<evidence type="ECO:0000256" key="2">
    <source>
        <dbReference type="ARBA" id="ARBA00022771"/>
    </source>
</evidence>
<evidence type="ECO:0000256" key="5">
    <source>
        <dbReference type="ARBA" id="ARBA00023163"/>
    </source>
</evidence>
<evidence type="ECO:0000256" key="4">
    <source>
        <dbReference type="ARBA" id="ARBA00023015"/>
    </source>
</evidence>
<protein>
    <recommendedName>
        <fullName evidence="7">Zinc finger PHD-type domain-containing protein</fullName>
    </recommendedName>
</protein>
<gene>
    <name evidence="8" type="ORF">TAV2_LOCUS6055</name>
</gene>
<evidence type="ECO:0000313" key="9">
    <source>
        <dbReference type="Proteomes" id="UP000836841"/>
    </source>
</evidence>